<dbReference type="EMBL" id="JAVHJO010000009">
    <property type="protein sequence ID" value="KAK6537384.1"/>
    <property type="molecule type" value="Genomic_DNA"/>
</dbReference>
<reference evidence="6 7" key="1">
    <citation type="submission" date="2019-10" db="EMBL/GenBank/DDBJ databases">
        <authorList>
            <person name="Palmer J.M."/>
        </authorList>
    </citation>
    <scope>NUCLEOTIDE SEQUENCE [LARGE SCALE GENOMIC DNA]</scope>
    <source>
        <strain evidence="6 7">TWF694</strain>
    </source>
</reference>
<evidence type="ECO:0000313" key="7">
    <source>
        <dbReference type="Proteomes" id="UP001365542"/>
    </source>
</evidence>
<evidence type="ECO:0000256" key="1">
    <source>
        <dbReference type="ARBA" id="ARBA00022694"/>
    </source>
</evidence>
<evidence type="ECO:0000256" key="5">
    <source>
        <dbReference type="SAM" id="MobiDB-lite"/>
    </source>
</evidence>
<dbReference type="GO" id="GO:0005655">
    <property type="term" value="C:nucleolar ribonuclease P complex"/>
    <property type="evidence" value="ECO:0007669"/>
    <property type="project" value="TreeGrafter"/>
</dbReference>
<accession>A0AAV9X5M8</accession>
<sequence>MAKKGNQPQQPPPPQRPILSRLSFLHQASSILSLPQHQSLGLSRYYTSHLLAVSKKSVQRLSPSVKHPICKRCSSTLTPGVSCTTRIENKSKNGRKPWADILVIQCNLCKASKRFPLHQRGDPKNKKKEENNPVEGSPGDDKIVQTVAVEAENIQDVAMLET</sequence>
<keyword evidence="3" id="KW-0862">Zinc</keyword>
<keyword evidence="7" id="KW-1185">Reference proteome</keyword>
<dbReference type="Gene3D" id="6.20.50.20">
    <property type="match status" value="1"/>
</dbReference>
<dbReference type="GO" id="GO:0046872">
    <property type="term" value="F:metal ion binding"/>
    <property type="evidence" value="ECO:0007669"/>
    <property type="project" value="UniProtKB-KW"/>
</dbReference>
<dbReference type="Pfam" id="PF04032">
    <property type="entry name" value="Rpr2"/>
    <property type="match status" value="1"/>
</dbReference>
<name>A0AAV9X5M8_9PEZI</name>
<dbReference type="PANTHER" id="PTHR14742">
    <property type="entry name" value="RIBONUCLEASE P SUBUNIT P21"/>
    <property type="match status" value="1"/>
</dbReference>
<comment type="similarity">
    <text evidence="4">Belongs to the eukaryotic/archaeal RNase P protein component 4 family.</text>
</comment>
<dbReference type="AlphaFoldDB" id="A0AAV9X5M8"/>
<evidence type="ECO:0008006" key="8">
    <source>
        <dbReference type="Google" id="ProtNLM"/>
    </source>
</evidence>
<evidence type="ECO:0000313" key="6">
    <source>
        <dbReference type="EMBL" id="KAK6537384.1"/>
    </source>
</evidence>
<evidence type="ECO:0000256" key="4">
    <source>
        <dbReference type="ARBA" id="ARBA00038402"/>
    </source>
</evidence>
<gene>
    <name evidence="6" type="ORF">TWF694_011571</name>
</gene>
<protein>
    <recommendedName>
        <fullName evidence="8">Rpr2-domain-containing protein</fullName>
    </recommendedName>
</protein>
<dbReference type="PANTHER" id="PTHR14742:SF0">
    <property type="entry name" value="RIBONUCLEASE P PROTEIN SUBUNIT P21"/>
    <property type="match status" value="1"/>
</dbReference>
<evidence type="ECO:0000256" key="2">
    <source>
        <dbReference type="ARBA" id="ARBA00022723"/>
    </source>
</evidence>
<dbReference type="Proteomes" id="UP001365542">
    <property type="component" value="Unassembled WGS sequence"/>
</dbReference>
<comment type="caution">
    <text evidence="6">The sequence shown here is derived from an EMBL/GenBank/DDBJ whole genome shotgun (WGS) entry which is preliminary data.</text>
</comment>
<keyword evidence="2" id="KW-0479">Metal-binding</keyword>
<evidence type="ECO:0000256" key="3">
    <source>
        <dbReference type="ARBA" id="ARBA00022833"/>
    </source>
</evidence>
<keyword evidence="1" id="KW-0819">tRNA processing</keyword>
<dbReference type="InterPro" id="IPR007175">
    <property type="entry name" value="Rpr2/Snm1/Rpp21"/>
</dbReference>
<dbReference type="GO" id="GO:0008033">
    <property type="term" value="P:tRNA processing"/>
    <property type="evidence" value="ECO:0007669"/>
    <property type="project" value="UniProtKB-KW"/>
</dbReference>
<proteinExistence type="inferred from homology"/>
<feature type="region of interest" description="Disordered" evidence="5">
    <location>
        <begin position="117"/>
        <end position="144"/>
    </location>
</feature>
<feature type="compositionally biased region" description="Basic and acidic residues" evidence="5">
    <location>
        <begin position="119"/>
        <end position="131"/>
    </location>
</feature>
<organism evidence="6 7">
    <name type="scientific">Orbilia ellipsospora</name>
    <dbReference type="NCBI Taxonomy" id="2528407"/>
    <lineage>
        <taxon>Eukaryota</taxon>
        <taxon>Fungi</taxon>
        <taxon>Dikarya</taxon>
        <taxon>Ascomycota</taxon>
        <taxon>Pezizomycotina</taxon>
        <taxon>Orbiliomycetes</taxon>
        <taxon>Orbiliales</taxon>
        <taxon>Orbiliaceae</taxon>
        <taxon>Orbilia</taxon>
    </lineage>
</organism>